<evidence type="ECO:0000313" key="15">
    <source>
        <dbReference type="Proteomes" id="UP000250006"/>
    </source>
</evidence>
<evidence type="ECO:0000256" key="4">
    <source>
        <dbReference type="ARBA" id="ARBA00022559"/>
    </source>
</evidence>
<feature type="domain" description="Thioredoxin" evidence="13">
    <location>
        <begin position="4"/>
        <end position="159"/>
    </location>
</feature>
<dbReference type="Pfam" id="PF00578">
    <property type="entry name" value="AhpC-TSA"/>
    <property type="match status" value="1"/>
</dbReference>
<comment type="catalytic activity">
    <reaction evidence="12">
        <text>a hydroperoxide + [thioredoxin]-dithiol = an alcohol + [thioredoxin]-disulfide + H2O</text>
        <dbReference type="Rhea" id="RHEA:62620"/>
        <dbReference type="Rhea" id="RHEA-COMP:10698"/>
        <dbReference type="Rhea" id="RHEA-COMP:10700"/>
        <dbReference type="ChEBI" id="CHEBI:15377"/>
        <dbReference type="ChEBI" id="CHEBI:29950"/>
        <dbReference type="ChEBI" id="CHEBI:30879"/>
        <dbReference type="ChEBI" id="CHEBI:35924"/>
        <dbReference type="ChEBI" id="CHEBI:50058"/>
        <dbReference type="EC" id="1.11.1.24"/>
    </reaction>
</comment>
<proteinExistence type="inferred from homology"/>
<dbReference type="PANTHER" id="PTHR42801:SF4">
    <property type="entry name" value="AHPC_TSA FAMILY PROTEIN"/>
    <property type="match status" value="1"/>
</dbReference>
<comment type="subunit">
    <text evidence="2">Monomer.</text>
</comment>
<evidence type="ECO:0000256" key="3">
    <source>
        <dbReference type="ARBA" id="ARBA00013017"/>
    </source>
</evidence>
<keyword evidence="4 14" id="KW-0575">Peroxidase</keyword>
<organism evidence="14 15">
    <name type="scientific">Actinomyces bovis</name>
    <dbReference type="NCBI Taxonomy" id="1658"/>
    <lineage>
        <taxon>Bacteria</taxon>
        <taxon>Bacillati</taxon>
        <taxon>Actinomycetota</taxon>
        <taxon>Actinomycetes</taxon>
        <taxon>Actinomycetales</taxon>
        <taxon>Actinomycetaceae</taxon>
        <taxon>Actinomyces</taxon>
    </lineage>
</organism>
<dbReference type="GO" id="GO:0004601">
    <property type="term" value="F:peroxidase activity"/>
    <property type="evidence" value="ECO:0007669"/>
    <property type="project" value="UniProtKB-KW"/>
</dbReference>
<comment type="similarity">
    <text evidence="10">Belongs to the peroxiredoxin family. BCP/PrxQ subfamily.</text>
</comment>
<dbReference type="InterPro" id="IPR050924">
    <property type="entry name" value="Peroxiredoxin_BCP/PrxQ"/>
</dbReference>
<comment type="caution">
    <text evidence="14">The sequence shown here is derived from an EMBL/GenBank/DDBJ whole genome shotgun (WGS) entry which is preliminary data.</text>
</comment>
<evidence type="ECO:0000256" key="10">
    <source>
        <dbReference type="ARBA" id="ARBA00038489"/>
    </source>
</evidence>
<keyword evidence="6 14" id="KW-0560">Oxidoreductase</keyword>
<evidence type="ECO:0000256" key="9">
    <source>
        <dbReference type="ARBA" id="ARBA00032824"/>
    </source>
</evidence>
<dbReference type="InterPro" id="IPR013766">
    <property type="entry name" value="Thioredoxin_domain"/>
</dbReference>
<evidence type="ECO:0000256" key="12">
    <source>
        <dbReference type="ARBA" id="ARBA00049091"/>
    </source>
</evidence>
<dbReference type="PIRSF" id="PIRSF000239">
    <property type="entry name" value="AHPC"/>
    <property type="match status" value="1"/>
</dbReference>
<dbReference type="Gene3D" id="3.40.30.10">
    <property type="entry name" value="Glutaredoxin"/>
    <property type="match status" value="1"/>
</dbReference>
<protein>
    <recommendedName>
        <fullName evidence="3">thioredoxin-dependent peroxiredoxin</fullName>
        <ecNumber evidence="3">1.11.1.24</ecNumber>
    </recommendedName>
    <alternativeName>
        <fullName evidence="11">Bacterioferritin comigratory protein</fullName>
    </alternativeName>
    <alternativeName>
        <fullName evidence="9">Thioredoxin peroxidase</fullName>
    </alternativeName>
</protein>
<evidence type="ECO:0000256" key="11">
    <source>
        <dbReference type="ARBA" id="ARBA00041373"/>
    </source>
</evidence>
<keyword evidence="7" id="KW-1015">Disulfide bond</keyword>
<gene>
    <name evidence="14" type="primary">bcp</name>
    <name evidence="14" type="ORF">NCTC11535_01555</name>
</gene>
<dbReference type="EC" id="1.11.1.24" evidence="3"/>
<dbReference type="Proteomes" id="UP000250006">
    <property type="component" value="Unassembled WGS sequence"/>
</dbReference>
<keyword evidence="5" id="KW-0049">Antioxidant</keyword>
<dbReference type="InterPro" id="IPR024706">
    <property type="entry name" value="Peroxiredoxin_AhpC-typ"/>
</dbReference>
<name>A0ABY1VP10_9ACTO</name>
<dbReference type="InterPro" id="IPR000866">
    <property type="entry name" value="AhpC/TSA"/>
</dbReference>
<evidence type="ECO:0000256" key="7">
    <source>
        <dbReference type="ARBA" id="ARBA00023157"/>
    </source>
</evidence>
<dbReference type="InterPro" id="IPR036249">
    <property type="entry name" value="Thioredoxin-like_sf"/>
</dbReference>
<dbReference type="EMBL" id="UAPQ01000008">
    <property type="protein sequence ID" value="SPT53869.1"/>
    <property type="molecule type" value="Genomic_DNA"/>
</dbReference>
<accession>A0ABY1VP10</accession>
<evidence type="ECO:0000256" key="8">
    <source>
        <dbReference type="ARBA" id="ARBA00023284"/>
    </source>
</evidence>
<dbReference type="SUPFAM" id="SSF52833">
    <property type="entry name" value="Thioredoxin-like"/>
    <property type="match status" value="1"/>
</dbReference>
<evidence type="ECO:0000256" key="1">
    <source>
        <dbReference type="ARBA" id="ARBA00003330"/>
    </source>
</evidence>
<keyword evidence="15" id="KW-1185">Reference proteome</keyword>
<evidence type="ECO:0000256" key="2">
    <source>
        <dbReference type="ARBA" id="ARBA00011245"/>
    </source>
</evidence>
<comment type="function">
    <text evidence="1">Thiol-specific peroxidase that catalyzes the reduction of hydrogen peroxide and organic hydroperoxides to water and alcohols, respectively. Plays a role in cell protection against oxidative stress by detoxifying peroxides and as sensor of hydrogen peroxide-mediated signaling events.</text>
</comment>
<dbReference type="PANTHER" id="PTHR42801">
    <property type="entry name" value="THIOREDOXIN-DEPENDENT PEROXIDE REDUCTASE"/>
    <property type="match status" value="1"/>
</dbReference>
<sequence>MPALTVGDTAPDFSLPGGDGDVVALAELRKRAKRGVIVYFYPKASTPGCTKEACDFRDSLAAWRAAGYEVVGISPDSSAAIARFVEKRSLPFPLLSDPEHKVMEAWGAWGEKKNYGRVYTGVIRSTVVVDRAGKVTLVLYNVKALGHVGRLRRALGLGD</sequence>
<reference evidence="14 15" key="1">
    <citation type="submission" date="2018-06" db="EMBL/GenBank/DDBJ databases">
        <authorList>
            <consortium name="Pathogen Informatics"/>
            <person name="Doyle S."/>
        </authorList>
    </citation>
    <scope>NUCLEOTIDE SEQUENCE [LARGE SCALE GENOMIC DNA]</scope>
    <source>
        <strain evidence="14 15">NCTC11535</strain>
    </source>
</reference>
<dbReference type="NCBIfam" id="NF006960">
    <property type="entry name" value="PRK09437.1"/>
    <property type="match status" value="1"/>
</dbReference>
<dbReference type="RefSeq" id="WP_111836793.1">
    <property type="nucleotide sequence ID" value="NZ_UAPQ01000008.1"/>
</dbReference>
<dbReference type="PROSITE" id="PS51352">
    <property type="entry name" value="THIOREDOXIN_2"/>
    <property type="match status" value="1"/>
</dbReference>
<evidence type="ECO:0000259" key="13">
    <source>
        <dbReference type="PROSITE" id="PS51352"/>
    </source>
</evidence>
<evidence type="ECO:0000256" key="6">
    <source>
        <dbReference type="ARBA" id="ARBA00023002"/>
    </source>
</evidence>
<evidence type="ECO:0000313" key="14">
    <source>
        <dbReference type="EMBL" id="SPT53869.1"/>
    </source>
</evidence>
<dbReference type="CDD" id="cd03017">
    <property type="entry name" value="PRX_BCP"/>
    <property type="match status" value="1"/>
</dbReference>
<keyword evidence="8" id="KW-0676">Redox-active center</keyword>
<evidence type="ECO:0000256" key="5">
    <source>
        <dbReference type="ARBA" id="ARBA00022862"/>
    </source>
</evidence>